<evidence type="ECO:0000313" key="2">
    <source>
        <dbReference type="EMBL" id="PPH79267.1"/>
    </source>
</evidence>
<evidence type="ECO:0000313" key="3">
    <source>
        <dbReference type="Proteomes" id="UP000239698"/>
    </source>
</evidence>
<gene>
    <name evidence="2" type="ORF">C5C40_02730</name>
</gene>
<reference evidence="2 3" key="1">
    <citation type="submission" date="2018-02" db="EMBL/GenBank/DDBJ databases">
        <title>Bacteriophage NCPPB3778 and a type I-E CRISPR drive the evolution of the US Biological Select Agent, Rathayibacter toxicus.</title>
        <authorList>
            <person name="Davis E.W.II."/>
            <person name="Tabima J.F."/>
            <person name="Weisberg A.J."/>
            <person name="Lopes L.D."/>
            <person name="Wiseman M.S."/>
            <person name="Wiseman M.S."/>
            <person name="Pupko T."/>
            <person name="Belcher M.S."/>
            <person name="Sechler A.J."/>
            <person name="Tancos M.A."/>
            <person name="Schroeder B.K."/>
            <person name="Murray T.D."/>
            <person name="Luster D.G."/>
            <person name="Schneider W.L."/>
            <person name="Rogers E."/>
            <person name="Andreote F.D."/>
            <person name="Grunwald N.J."/>
            <person name="Putnam M.L."/>
            <person name="Chang J.H."/>
        </authorList>
    </citation>
    <scope>NUCLEOTIDE SEQUENCE [LARGE SCALE GENOMIC DNA]</scope>
    <source>
        <strain evidence="2 3">AY1D6</strain>
    </source>
</reference>
<organism evidence="2 3">
    <name type="scientific">Rathayibacter rathayi</name>
    <name type="common">Corynebacterium rathayi</name>
    <dbReference type="NCBI Taxonomy" id="33887"/>
    <lineage>
        <taxon>Bacteria</taxon>
        <taxon>Bacillati</taxon>
        <taxon>Actinomycetota</taxon>
        <taxon>Actinomycetes</taxon>
        <taxon>Micrococcales</taxon>
        <taxon>Microbacteriaceae</taxon>
        <taxon>Rathayibacter</taxon>
    </lineage>
</organism>
<feature type="region of interest" description="Disordered" evidence="1">
    <location>
        <begin position="42"/>
        <end position="64"/>
    </location>
</feature>
<dbReference type="EMBL" id="PSVT01000003">
    <property type="protein sequence ID" value="PPH79267.1"/>
    <property type="molecule type" value="Genomic_DNA"/>
</dbReference>
<proteinExistence type="predicted"/>
<accession>A0ABX5AEE9</accession>
<feature type="compositionally biased region" description="Basic and acidic residues" evidence="1">
    <location>
        <begin position="48"/>
        <end position="64"/>
    </location>
</feature>
<evidence type="ECO:0008006" key="4">
    <source>
        <dbReference type="Google" id="ProtNLM"/>
    </source>
</evidence>
<evidence type="ECO:0000256" key="1">
    <source>
        <dbReference type="SAM" id="MobiDB-lite"/>
    </source>
</evidence>
<sequence>MRHGLEFSSDARADEAVKALDGRRLIYPGVAGDRRSVAENSALGGLRHAREEGVDRRREMSRAT</sequence>
<dbReference type="Proteomes" id="UP000239698">
    <property type="component" value="Unassembled WGS sequence"/>
</dbReference>
<name>A0ABX5AEE9_RATRA</name>
<protein>
    <recommendedName>
        <fullName evidence="4">RRM domain-containing protein</fullName>
    </recommendedName>
</protein>
<keyword evidence="3" id="KW-1185">Reference proteome</keyword>
<comment type="caution">
    <text evidence="2">The sequence shown here is derived from an EMBL/GenBank/DDBJ whole genome shotgun (WGS) entry which is preliminary data.</text>
</comment>